<dbReference type="GO" id="GO:0003700">
    <property type="term" value="F:DNA-binding transcription factor activity"/>
    <property type="evidence" value="ECO:0007669"/>
    <property type="project" value="InterPro"/>
</dbReference>
<dbReference type="PROSITE" id="PS01124">
    <property type="entry name" value="HTH_ARAC_FAMILY_2"/>
    <property type="match status" value="1"/>
</dbReference>
<keyword evidence="2" id="KW-0238">DNA-binding</keyword>
<name>A0A2T0S381_9ACTN</name>
<dbReference type="InterPro" id="IPR018060">
    <property type="entry name" value="HTH_AraC"/>
</dbReference>
<dbReference type="Pfam" id="PF20240">
    <property type="entry name" value="DUF6597"/>
    <property type="match status" value="1"/>
</dbReference>
<accession>A0A2T0S381</accession>
<dbReference type="GO" id="GO:0043565">
    <property type="term" value="F:sequence-specific DNA binding"/>
    <property type="evidence" value="ECO:0007669"/>
    <property type="project" value="InterPro"/>
</dbReference>
<evidence type="ECO:0000313" key="6">
    <source>
        <dbReference type="Proteomes" id="UP000239209"/>
    </source>
</evidence>
<comment type="caution">
    <text evidence="5">The sequence shown here is derived from an EMBL/GenBank/DDBJ whole genome shotgun (WGS) entry which is preliminary data.</text>
</comment>
<keyword evidence="1" id="KW-0805">Transcription regulation</keyword>
<keyword evidence="3" id="KW-0804">Transcription</keyword>
<keyword evidence="6" id="KW-1185">Reference proteome</keyword>
<evidence type="ECO:0000256" key="3">
    <source>
        <dbReference type="ARBA" id="ARBA00023163"/>
    </source>
</evidence>
<feature type="domain" description="HTH araC/xylS-type" evidence="4">
    <location>
        <begin position="125"/>
        <end position="221"/>
    </location>
</feature>
<dbReference type="InterPro" id="IPR050204">
    <property type="entry name" value="AraC_XylS_family_regulators"/>
</dbReference>
<evidence type="ECO:0000256" key="1">
    <source>
        <dbReference type="ARBA" id="ARBA00023015"/>
    </source>
</evidence>
<dbReference type="EMBL" id="PVZG01000009">
    <property type="protein sequence ID" value="PRY27862.1"/>
    <property type="molecule type" value="Genomic_DNA"/>
</dbReference>
<organism evidence="5 6">
    <name type="scientific">Pseudosporangium ferrugineum</name>
    <dbReference type="NCBI Taxonomy" id="439699"/>
    <lineage>
        <taxon>Bacteria</taxon>
        <taxon>Bacillati</taxon>
        <taxon>Actinomycetota</taxon>
        <taxon>Actinomycetes</taxon>
        <taxon>Micromonosporales</taxon>
        <taxon>Micromonosporaceae</taxon>
        <taxon>Pseudosporangium</taxon>
    </lineage>
</organism>
<dbReference type="OrthoDB" id="9815799at2"/>
<proteinExistence type="predicted"/>
<dbReference type="InterPro" id="IPR018062">
    <property type="entry name" value="HTH_AraC-typ_CS"/>
</dbReference>
<dbReference type="RefSeq" id="WP_106127982.1">
    <property type="nucleotide sequence ID" value="NZ_PVZG01000009.1"/>
</dbReference>
<evidence type="ECO:0000259" key="4">
    <source>
        <dbReference type="PROSITE" id="PS01124"/>
    </source>
</evidence>
<evidence type="ECO:0000313" key="5">
    <source>
        <dbReference type="EMBL" id="PRY27862.1"/>
    </source>
</evidence>
<dbReference type="PANTHER" id="PTHR46796:SF15">
    <property type="entry name" value="BLL1074 PROTEIN"/>
    <property type="match status" value="1"/>
</dbReference>
<dbReference type="Pfam" id="PF12833">
    <property type="entry name" value="HTH_18"/>
    <property type="match status" value="1"/>
</dbReference>
<dbReference type="PROSITE" id="PS00041">
    <property type="entry name" value="HTH_ARAC_FAMILY_1"/>
    <property type="match status" value="1"/>
</dbReference>
<dbReference type="AlphaFoldDB" id="A0A2T0S381"/>
<dbReference type="PANTHER" id="PTHR46796">
    <property type="entry name" value="HTH-TYPE TRANSCRIPTIONAL ACTIVATOR RHAS-RELATED"/>
    <property type="match status" value="1"/>
</dbReference>
<dbReference type="InterPro" id="IPR046532">
    <property type="entry name" value="DUF6597"/>
</dbReference>
<dbReference type="SMART" id="SM00342">
    <property type="entry name" value="HTH_ARAC"/>
    <property type="match status" value="1"/>
</dbReference>
<reference evidence="5 6" key="1">
    <citation type="submission" date="2018-03" db="EMBL/GenBank/DDBJ databases">
        <title>Genomic Encyclopedia of Archaeal and Bacterial Type Strains, Phase II (KMG-II): from individual species to whole genera.</title>
        <authorList>
            <person name="Goeker M."/>
        </authorList>
    </citation>
    <scope>NUCLEOTIDE SEQUENCE [LARGE SCALE GENOMIC DNA]</scope>
    <source>
        <strain evidence="5 6">DSM 45348</strain>
    </source>
</reference>
<dbReference type="Proteomes" id="UP000239209">
    <property type="component" value="Unassembled WGS sequence"/>
</dbReference>
<evidence type="ECO:0000256" key="2">
    <source>
        <dbReference type="ARBA" id="ARBA00023125"/>
    </source>
</evidence>
<protein>
    <submittedName>
        <fullName evidence="5">AraC family transcriptional regulator</fullName>
    </submittedName>
</protein>
<sequence length="221" mass="23403">MYAERASRLPHVIAWRSTVPPGSPASRILPDGCLDVIWQDGRVYVAGPDTTAQVVSAPAGSRLFALRFADGAGPGVLGVPADELTDRRVPLDDLLPSAVVRELGEAEDPAAALEEFARRRWRTPERAMVAVAAGTRAGAPVGAIADACGLSPRHLQRRCRAAFGYGPKTLARIVRMQTAVGLARRGRPFADVSVAAGYADQAHLSREVKALAGVPLGELLR</sequence>
<dbReference type="Gene3D" id="1.10.10.60">
    <property type="entry name" value="Homeodomain-like"/>
    <property type="match status" value="1"/>
</dbReference>
<gene>
    <name evidence="5" type="ORF">CLV70_10916</name>
</gene>